<dbReference type="Gene3D" id="3.10.450.50">
    <property type="match status" value="1"/>
</dbReference>
<dbReference type="GO" id="GO:0016853">
    <property type="term" value="F:isomerase activity"/>
    <property type="evidence" value="ECO:0007669"/>
    <property type="project" value="UniProtKB-KW"/>
</dbReference>
<dbReference type="OrthoDB" id="8375282at2"/>
<sequence>MSDLTTQQKNIAVINTYFASLAVGDMNKFASLLDDNVIWHQPGDNTFSGKKNGIEEIGAMVAGMMTKTQGSFAVHPNAQPMASDDLVSVPVLFSGQRNIDGVEHSIHMEGTDLFKLSNEKITEIWLFSSDQATEDKFWDR</sequence>
<evidence type="ECO:0000313" key="2">
    <source>
        <dbReference type="EMBL" id="GEM77289.1"/>
    </source>
</evidence>
<dbReference type="SUPFAM" id="SSF54427">
    <property type="entry name" value="NTF2-like"/>
    <property type="match status" value="1"/>
</dbReference>
<dbReference type="AlphaFoldDB" id="A0A511QJ35"/>
<keyword evidence="3" id="KW-1185">Reference proteome</keyword>
<reference evidence="2 3" key="1">
    <citation type="submission" date="2019-07" db="EMBL/GenBank/DDBJ databases">
        <title>Whole genome shotgun sequence of Vibrio sagamiensis NBRC 104589.</title>
        <authorList>
            <person name="Hosoyama A."/>
            <person name="Uohara A."/>
            <person name="Ohji S."/>
            <person name="Ichikawa N."/>
        </authorList>
    </citation>
    <scope>NUCLEOTIDE SEQUENCE [LARGE SCALE GENOMIC DNA]</scope>
    <source>
        <strain evidence="2 3">NBRC 104589</strain>
    </source>
</reference>
<name>A0A511QJ35_9VIBR</name>
<comment type="caution">
    <text evidence="2">The sequence shown here is derived from an EMBL/GenBank/DDBJ whole genome shotgun (WGS) entry which is preliminary data.</text>
</comment>
<feature type="domain" description="SnoaL-like" evidence="1">
    <location>
        <begin position="16"/>
        <end position="124"/>
    </location>
</feature>
<organism evidence="2 3">
    <name type="scientific">Vibrio sagamiensis NBRC 104589</name>
    <dbReference type="NCBI Taxonomy" id="1219064"/>
    <lineage>
        <taxon>Bacteria</taxon>
        <taxon>Pseudomonadati</taxon>
        <taxon>Pseudomonadota</taxon>
        <taxon>Gammaproteobacteria</taxon>
        <taxon>Vibrionales</taxon>
        <taxon>Vibrionaceae</taxon>
        <taxon>Vibrio</taxon>
    </lineage>
</organism>
<dbReference type="RefSeq" id="WP_039981486.1">
    <property type="nucleotide sequence ID" value="NZ_BAOJ01000060.1"/>
</dbReference>
<evidence type="ECO:0000259" key="1">
    <source>
        <dbReference type="Pfam" id="PF12680"/>
    </source>
</evidence>
<evidence type="ECO:0000313" key="3">
    <source>
        <dbReference type="Proteomes" id="UP000321922"/>
    </source>
</evidence>
<accession>A0A511QJ35</accession>
<gene>
    <name evidence="2" type="ORF">VSA01S_34010</name>
</gene>
<dbReference type="Proteomes" id="UP000321922">
    <property type="component" value="Unassembled WGS sequence"/>
</dbReference>
<proteinExistence type="predicted"/>
<dbReference type="Pfam" id="PF12680">
    <property type="entry name" value="SnoaL_2"/>
    <property type="match status" value="1"/>
</dbReference>
<dbReference type="CDD" id="cd00531">
    <property type="entry name" value="NTF2_like"/>
    <property type="match status" value="1"/>
</dbReference>
<dbReference type="EMBL" id="BJXJ01000047">
    <property type="protein sequence ID" value="GEM77289.1"/>
    <property type="molecule type" value="Genomic_DNA"/>
</dbReference>
<keyword evidence="2" id="KW-0413">Isomerase</keyword>
<dbReference type="InterPro" id="IPR037401">
    <property type="entry name" value="SnoaL-like"/>
</dbReference>
<dbReference type="InterPro" id="IPR032710">
    <property type="entry name" value="NTF2-like_dom_sf"/>
</dbReference>
<protein>
    <submittedName>
        <fullName evidence="2">Ketosteroid isomerase</fullName>
    </submittedName>
</protein>